<protein>
    <recommendedName>
        <fullName evidence="3">Peptidoglycan-binding protein</fullName>
    </recommendedName>
</protein>
<evidence type="ECO:0000313" key="2">
    <source>
        <dbReference type="Proteomes" id="UP001196565"/>
    </source>
</evidence>
<organism evidence="1 2">
    <name type="scientific">Roseomonas alba</name>
    <dbReference type="NCBI Taxonomy" id="2846776"/>
    <lineage>
        <taxon>Bacteria</taxon>
        <taxon>Pseudomonadati</taxon>
        <taxon>Pseudomonadota</taxon>
        <taxon>Alphaproteobacteria</taxon>
        <taxon>Acetobacterales</taxon>
        <taxon>Roseomonadaceae</taxon>
        <taxon>Roseomonas</taxon>
    </lineage>
</organism>
<dbReference type="EMBL" id="JAHYBZ010000002">
    <property type="protein sequence ID" value="MBW6397220.1"/>
    <property type="molecule type" value="Genomic_DNA"/>
</dbReference>
<accession>A0ABS7A7C1</accession>
<dbReference type="RefSeq" id="WP_219761847.1">
    <property type="nucleotide sequence ID" value="NZ_JAHYBZ010000002.1"/>
</dbReference>
<keyword evidence="2" id="KW-1185">Reference proteome</keyword>
<evidence type="ECO:0000313" key="1">
    <source>
        <dbReference type="EMBL" id="MBW6397220.1"/>
    </source>
</evidence>
<dbReference type="Proteomes" id="UP001196565">
    <property type="component" value="Unassembled WGS sequence"/>
</dbReference>
<evidence type="ECO:0008006" key="3">
    <source>
        <dbReference type="Google" id="ProtNLM"/>
    </source>
</evidence>
<reference evidence="1 2" key="1">
    <citation type="submission" date="2021-07" db="EMBL/GenBank/DDBJ databases">
        <authorList>
            <person name="So Y."/>
        </authorList>
    </citation>
    <scope>NUCLEOTIDE SEQUENCE [LARGE SCALE GENOMIC DNA]</scope>
    <source>
        <strain evidence="1 2">HJA6</strain>
    </source>
</reference>
<comment type="caution">
    <text evidence="1">The sequence shown here is derived from an EMBL/GenBank/DDBJ whole genome shotgun (WGS) entry which is preliminary data.</text>
</comment>
<gene>
    <name evidence="1" type="ORF">KPL78_05130</name>
</gene>
<proteinExistence type="predicted"/>
<name>A0ABS7A7C1_9PROT</name>
<sequence length="256" mass="27263">MPQPVAAPARAPKHRDFKQVLARSTPPAIPSPTRPTIQPAIARGPAPFATPAVARPAEAVALRPWEAQPNADFRRRIAEAERSAEHREEGYALRNPVSGALGRYQFVPAALRDIGWMDASGGWTTAAQRLGVTDEGSFLASPAAQEAAMSAFLARQETILDRGGTLSQVGVTITALDGGSITLTEGAMVAAAHRRGAGMLARYLVHRRDTPDAPLTPAQRSAFESVESRLRGFADLAYVSERPGNRMMARRGGPAA</sequence>